<sequence length="153" mass="16217">MKNLMIVAALALGTMTAVAQETNLEEAGDAVEETTSNATEAVEESATETYDAAEETATEATEAVEESADDATEAVEESAEEVSEEVAAQDGFNEIATEEVPEAITTALEEAHPGATIDKASMNDQDQYKLEVTKEDGESAELYADADGNWIEM</sequence>
<dbReference type="EMBL" id="JAVTTP010000001">
    <property type="protein sequence ID" value="MDT7828546.1"/>
    <property type="molecule type" value="Genomic_DNA"/>
</dbReference>
<evidence type="ECO:0008006" key="5">
    <source>
        <dbReference type="Google" id="ProtNLM"/>
    </source>
</evidence>
<feature type="compositionally biased region" description="Acidic residues" evidence="1">
    <location>
        <begin position="41"/>
        <end position="79"/>
    </location>
</feature>
<proteinExistence type="predicted"/>
<organism evidence="3 4">
    <name type="scientific">Pricia mediterranea</name>
    <dbReference type="NCBI Taxonomy" id="3076079"/>
    <lineage>
        <taxon>Bacteria</taxon>
        <taxon>Pseudomonadati</taxon>
        <taxon>Bacteroidota</taxon>
        <taxon>Flavobacteriia</taxon>
        <taxon>Flavobacteriales</taxon>
        <taxon>Flavobacteriaceae</taxon>
        <taxon>Pricia</taxon>
    </lineage>
</organism>
<gene>
    <name evidence="3" type="ORF">RQM65_07715</name>
</gene>
<name>A0ABU3L472_9FLAO</name>
<feature type="signal peptide" evidence="2">
    <location>
        <begin position="1"/>
        <end position="19"/>
    </location>
</feature>
<evidence type="ECO:0000256" key="1">
    <source>
        <dbReference type="SAM" id="MobiDB-lite"/>
    </source>
</evidence>
<comment type="caution">
    <text evidence="3">The sequence shown here is derived from an EMBL/GenBank/DDBJ whole genome shotgun (WGS) entry which is preliminary data.</text>
</comment>
<feature type="region of interest" description="Disordered" evidence="1">
    <location>
        <begin position="24"/>
        <end position="79"/>
    </location>
</feature>
<dbReference type="RefSeq" id="WP_314013916.1">
    <property type="nucleotide sequence ID" value="NZ_JAVTTP010000001.1"/>
</dbReference>
<keyword evidence="2" id="KW-0732">Signal</keyword>
<dbReference type="SUPFAM" id="SSF160574">
    <property type="entry name" value="BT0923-like"/>
    <property type="match status" value="1"/>
</dbReference>
<accession>A0ABU3L472</accession>
<feature type="chain" id="PRO_5045253429" description="PepSY domain-containing protein" evidence="2">
    <location>
        <begin position="20"/>
        <end position="153"/>
    </location>
</feature>
<evidence type="ECO:0000313" key="3">
    <source>
        <dbReference type="EMBL" id="MDT7828546.1"/>
    </source>
</evidence>
<evidence type="ECO:0000256" key="2">
    <source>
        <dbReference type="SAM" id="SignalP"/>
    </source>
</evidence>
<dbReference type="Proteomes" id="UP001250656">
    <property type="component" value="Unassembled WGS sequence"/>
</dbReference>
<evidence type="ECO:0000313" key="4">
    <source>
        <dbReference type="Proteomes" id="UP001250656"/>
    </source>
</evidence>
<dbReference type="Gene3D" id="3.10.450.360">
    <property type="match status" value="1"/>
</dbReference>
<protein>
    <recommendedName>
        <fullName evidence="5">PepSY domain-containing protein</fullName>
    </recommendedName>
</protein>
<keyword evidence="4" id="KW-1185">Reference proteome</keyword>
<reference evidence="3 4" key="1">
    <citation type="submission" date="2023-09" db="EMBL/GenBank/DDBJ databases">
        <title>Novel taxa isolated from Blanes Bay.</title>
        <authorList>
            <person name="Rey-Velasco X."/>
            <person name="Lucena T."/>
        </authorList>
    </citation>
    <scope>NUCLEOTIDE SEQUENCE [LARGE SCALE GENOMIC DNA]</scope>
    <source>
        <strain evidence="3 4">S334</strain>
    </source>
</reference>